<reference evidence="6 7" key="1">
    <citation type="submission" date="2019-07" db="EMBL/GenBank/DDBJ databases">
        <title>Draft genome sequences of 15 bacterial species constituting the stable defined intestinal microbiota of the GM15 gnotobiotic mouse model.</title>
        <authorList>
            <person name="Elie C."/>
            <person name="Mathieu A."/>
            <person name="Saliou A."/>
            <person name="Darnaud M."/>
            <person name="Leulier F."/>
            <person name="Tamellini A."/>
        </authorList>
    </citation>
    <scope>NUCLEOTIDE SEQUENCE [LARGE SCALE GENOMIC DNA]</scope>
    <source>
        <strain evidence="7">ASF 502</strain>
    </source>
</reference>
<evidence type="ECO:0000313" key="6">
    <source>
        <dbReference type="EMBL" id="NDO69682.1"/>
    </source>
</evidence>
<dbReference type="RefSeq" id="WP_004075401.1">
    <property type="nucleotide sequence ID" value="NZ_VIRB01000079.1"/>
</dbReference>
<protein>
    <submittedName>
        <fullName evidence="6">Zinc-binding dehydrogenase</fullName>
    </submittedName>
</protein>
<dbReference type="Gene3D" id="3.90.180.10">
    <property type="entry name" value="Medium-chain alcohol dehydrogenases, catalytic domain"/>
    <property type="match status" value="1"/>
</dbReference>
<keyword evidence="1 4" id="KW-0479">Metal-binding</keyword>
<comment type="caution">
    <text evidence="6">The sequence shown here is derived from an EMBL/GenBank/DDBJ whole genome shotgun (WGS) entry which is preliminary data.</text>
</comment>
<dbReference type="PROSITE" id="PS00059">
    <property type="entry name" value="ADH_ZINC"/>
    <property type="match status" value="1"/>
</dbReference>
<keyword evidence="2 4" id="KW-0862">Zinc</keyword>
<dbReference type="InterPro" id="IPR013149">
    <property type="entry name" value="ADH-like_C"/>
</dbReference>
<evidence type="ECO:0000259" key="5">
    <source>
        <dbReference type="SMART" id="SM00829"/>
    </source>
</evidence>
<dbReference type="InterPro" id="IPR050129">
    <property type="entry name" value="Zn_alcohol_dh"/>
</dbReference>
<evidence type="ECO:0000256" key="1">
    <source>
        <dbReference type="ARBA" id="ARBA00022723"/>
    </source>
</evidence>
<dbReference type="OrthoDB" id="9777057at2"/>
<dbReference type="SMART" id="SM00829">
    <property type="entry name" value="PKS_ER"/>
    <property type="match status" value="1"/>
</dbReference>
<dbReference type="Pfam" id="PF00107">
    <property type="entry name" value="ADH_zinc_N"/>
    <property type="match status" value="1"/>
</dbReference>
<dbReference type="InterPro" id="IPR036291">
    <property type="entry name" value="NAD(P)-bd_dom_sf"/>
</dbReference>
<dbReference type="GO" id="GO:0008270">
    <property type="term" value="F:zinc ion binding"/>
    <property type="evidence" value="ECO:0007669"/>
    <property type="project" value="InterPro"/>
</dbReference>
<accession>A0A9X5H5A2</accession>
<dbReference type="AlphaFoldDB" id="A0A9X5H5A2"/>
<proteinExistence type="inferred from homology"/>
<evidence type="ECO:0000256" key="3">
    <source>
        <dbReference type="ARBA" id="ARBA00023002"/>
    </source>
</evidence>
<comment type="cofactor">
    <cofactor evidence="4">
        <name>Zn(2+)</name>
        <dbReference type="ChEBI" id="CHEBI:29105"/>
    </cofactor>
</comment>
<sequence>MKAAVVTKPYQVEIEEREIPEIAQDEVLIKVERAGICGSDLHLYKGTHAFRKPPAVLGHEISGTVCRTGAKVTKFQVGDRVTVEPQVGCGNCEFCKSGHVNLCTGKRVPGTPSWTGTFVEYFNAPEQAVYKLNDQISFEVGALVEPLAVAVQALDQITGTSKNSMAILGSGTIGLLVLAAAKHRGYQDIYCTDTAPFNRELALKLGAKAAYDPLETDVAEQIKKETNGKGVDACVIAAGAPNIVDQASAVTKKLGEVVLVSMITKEIPVYTYSFVFNEQKLLGTMTYTTEAFEEAARLINEGLDVGAVITHELPLEETGRGLEILDKKTENAGKILVHL</sequence>
<dbReference type="InterPro" id="IPR002328">
    <property type="entry name" value="ADH_Zn_CS"/>
</dbReference>
<dbReference type="Proteomes" id="UP000474104">
    <property type="component" value="Unassembled WGS sequence"/>
</dbReference>
<evidence type="ECO:0000256" key="2">
    <source>
        <dbReference type="ARBA" id="ARBA00022833"/>
    </source>
</evidence>
<keyword evidence="3" id="KW-0560">Oxidoreductase</keyword>
<comment type="similarity">
    <text evidence="4">Belongs to the zinc-containing alcohol dehydrogenase family.</text>
</comment>
<feature type="domain" description="Enoyl reductase (ER)" evidence="5">
    <location>
        <begin position="7"/>
        <end position="337"/>
    </location>
</feature>
<dbReference type="InterPro" id="IPR020843">
    <property type="entry name" value="ER"/>
</dbReference>
<dbReference type="SUPFAM" id="SSF50129">
    <property type="entry name" value="GroES-like"/>
    <property type="match status" value="1"/>
</dbReference>
<name>A0A9X5H5A2_9FIRM</name>
<dbReference type="Pfam" id="PF08240">
    <property type="entry name" value="ADH_N"/>
    <property type="match status" value="1"/>
</dbReference>
<dbReference type="Gene3D" id="3.40.50.720">
    <property type="entry name" value="NAD(P)-binding Rossmann-like Domain"/>
    <property type="match status" value="1"/>
</dbReference>
<dbReference type="PANTHER" id="PTHR43401:SF2">
    <property type="entry name" value="L-THREONINE 3-DEHYDROGENASE"/>
    <property type="match status" value="1"/>
</dbReference>
<evidence type="ECO:0000256" key="4">
    <source>
        <dbReference type="RuleBase" id="RU361277"/>
    </source>
</evidence>
<dbReference type="EMBL" id="VIRB01000079">
    <property type="protein sequence ID" value="NDO69682.1"/>
    <property type="molecule type" value="Genomic_DNA"/>
</dbReference>
<dbReference type="GO" id="GO:0016491">
    <property type="term" value="F:oxidoreductase activity"/>
    <property type="evidence" value="ECO:0007669"/>
    <property type="project" value="UniProtKB-KW"/>
</dbReference>
<dbReference type="InterPro" id="IPR011032">
    <property type="entry name" value="GroES-like_sf"/>
</dbReference>
<dbReference type="PANTHER" id="PTHR43401">
    <property type="entry name" value="L-THREONINE 3-DEHYDROGENASE"/>
    <property type="match status" value="1"/>
</dbReference>
<dbReference type="InterPro" id="IPR013154">
    <property type="entry name" value="ADH-like_N"/>
</dbReference>
<evidence type="ECO:0000313" key="7">
    <source>
        <dbReference type="Proteomes" id="UP000474104"/>
    </source>
</evidence>
<organism evidence="6 7">
    <name type="scientific">Schaedlerella arabinosiphila</name>
    <dbReference type="NCBI Taxonomy" id="2044587"/>
    <lineage>
        <taxon>Bacteria</taxon>
        <taxon>Bacillati</taxon>
        <taxon>Bacillota</taxon>
        <taxon>Clostridia</taxon>
        <taxon>Lachnospirales</taxon>
        <taxon>Lachnospiraceae</taxon>
        <taxon>Schaedlerella</taxon>
    </lineage>
</organism>
<gene>
    <name evidence="6" type="ORF">FMM80_13735</name>
</gene>
<dbReference type="SUPFAM" id="SSF51735">
    <property type="entry name" value="NAD(P)-binding Rossmann-fold domains"/>
    <property type="match status" value="1"/>
</dbReference>